<organism evidence="1 2">
    <name type="scientific">Candida boidinii</name>
    <name type="common">Yeast</name>
    <dbReference type="NCBI Taxonomy" id="5477"/>
    <lineage>
        <taxon>Eukaryota</taxon>
        <taxon>Fungi</taxon>
        <taxon>Dikarya</taxon>
        <taxon>Ascomycota</taxon>
        <taxon>Saccharomycotina</taxon>
        <taxon>Pichiomycetes</taxon>
        <taxon>Pichiales</taxon>
        <taxon>Pichiaceae</taxon>
        <taxon>Ogataea</taxon>
        <taxon>Ogataea/Candida clade</taxon>
    </lineage>
</organism>
<keyword evidence="2" id="KW-1185">Reference proteome</keyword>
<dbReference type="EMBL" id="BSXN01002924">
    <property type="protein sequence ID" value="GME78054.1"/>
    <property type="molecule type" value="Genomic_DNA"/>
</dbReference>
<reference evidence="1" key="1">
    <citation type="submission" date="2023-04" db="EMBL/GenBank/DDBJ databases">
        <title>Candida boidinii NBRC 10035.</title>
        <authorList>
            <person name="Ichikawa N."/>
            <person name="Sato H."/>
            <person name="Tonouchi N."/>
        </authorList>
    </citation>
    <scope>NUCLEOTIDE SEQUENCE</scope>
    <source>
        <strain evidence="1">NBRC 10035</strain>
    </source>
</reference>
<evidence type="ECO:0000313" key="2">
    <source>
        <dbReference type="Proteomes" id="UP001165120"/>
    </source>
</evidence>
<dbReference type="Proteomes" id="UP001165120">
    <property type="component" value="Unassembled WGS sequence"/>
</dbReference>
<proteinExistence type="predicted"/>
<dbReference type="AlphaFoldDB" id="A0A9W6T5X5"/>
<comment type="caution">
    <text evidence="1">The sequence shown here is derived from an EMBL/GenBank/DDBJ whole genome shotgun (WGS) entry which is preliminary data.</text>
</comment>
<name>A0A9W6T5X5_CANBO</name>
<accession>A0A9W6T5X5</accession>
<sequence>MSTTVFASCLYGIMRYSTEFQLSNLKLISNEYSKSTVFIALEDDINFRRYLKEFKKFKGTIVLSLEYFSIAWGERIEIIEFLIEFLTETGIRWINYQSSENRVYTTKMAQIATALQQVFPDLKMMVTIQYDFSMLELFVKEKVEISLIRVTVSPIQELKDGSVTWNELVQAKILYVQNYIRQKFYIEDDILNQSIGVYIKHFGLGFTKESLSNKKLGGDILRLSDWEEICNFAKESNIGLLTVAMDNAHNTSTAFSSTSSSSSSSGKEDRSLKKVFGFGSHKSPQNIQRNAFLKLSDLSFKRYGFTTMEDYSLCPFYSWDFLKEPLVIEDADGVVTVLPNYLESLKQDGLSLPGYDLSTQTPSSPPPPHTD</sequence>
<protein>
    <submittedName>
        <fullName evidence="1">Unnamed protein product</fullName>
    </submittedName>
</protein>
<gene>
    <name evidence="1" type="ORF">Cboi02_000570500</name>
</gene>
<evidence type="ECO:0000313" key="1">
    <source>
        <dbReference type="EMBL" id="GME78054.1"/>
    </source>
</evidence>